<dbReference type="AlphaFoldDB" id="A0A0F8W3J2"/>
<gene>
    <name evidence="1" type="ORF">LCGC14_3169560</name>
</gene>
<protein>
    <submittedName>
        <fullName evidence="1">Uncharacterized protein</fullName>
    </submittedName>
</protein>
<feature type="non-terminal residue" evidence="1">
    <location>
        <position position="63"/>
    </location>
</feature>
<dbReference type="EMBL" id="LAZR01070304">
    <property type="protein sequence ID" value="KKK42745.1"/>
    <property type="molecule type" value="Genomic_DNA"/>
</dbReference>
<reference evidence="1" key="1">
    <citation type="journal article" date="2015" name="Nature">
        <title>Complex archaea that bridge the gap between prokaryotes and eukaryotes.</title>
        <authorList>
            <person name="Spang A."/>
            <person name="Saw J.H."/>
            <person name="Jorgensen S.L."/>
            <person name="Zaremba-Niedzwiedzka K."/>
            <person name="Martijn J."/>
            <person name="Lind A.E."/>
            <person name="van Eijk R."/>
            <person name="Schleper C."/>
            <person name="Guy L."/>
            <person name="Ettema T.J."/>
        </authorList>
    </citation>
    <scope>NUCLEOTIDE SEQUENCE</scope>
</reference>
<accession>A0A0F8W3J2</accession>
<organism evidence="1">
    <name type="scientific">marine sediment metagenome</name>
    <dbReference type="NCBI Taxonomy" id="412755"/>
    <lineage>
        <taxon>unclassified sequences</taxon>
        <taxon>metagenomes</taxon>
        <taxon>ecological metagenomes</taxon>
    </lineage>
</organism>
<sequence length="63" mass="7253">MNRLLDQDLPTTIYVRDEHEGVLLAKRLTKTSARLRAEVTVTCQAPDMDKNQQRLIIYQAPLT</sequence>
<comment type="caution">
    <text evidence="1">The sequence shown here is derived from an EMBL/GenBank/DDBJ whole genome shotgun (WGS) entry which is preliminary data.</text>
</comment>
<evidence type="ECO:0000313" key="1">
    <source>
        <dbReference type="EMBL" id="KKK42745.1"/>
    </source>
</evidence>
<name>A0A0F8W3J2_9ZZZZ</name>
<proteinExistence type="predicted"/>